<evidence type="ECO:0000313" key="1">
    <source>
        <dbReference type="EMBL" id="KAK7321739.1"/>
    </source>
</evidence>
<organism evidence="1 2">
    <name type="scientific">Canavalia gladiata</name>
    <name type="common">Sword bean</name>
    <name type="synonym">Dolichos gladiatus</name>
    <dbReference type="NCBI Taxonomy" id="3824"/>
    <lineage>
        <taxon>Eukaryota</taxon>
        <taxon>Viridiplantae</taxon>
        <taxon>Streptophyta</taxon>
        <taxon>Embryophyta</taxon>
        <taxon>Tracheophyta</taxon>
        <taxon>Spermatophyta</taxon>
        <taxon>Magnoliopsida</taxon>
        <taxon>eudicotyledons</taxon>
        <taxon>Gunneridae</taxon>
        <taxon>Pentapetalae</taxon>
        <taxon>rosids</taxon>
        <taxon>fabids</taxon>
        <taxon>Fabales</taxon>
        <taxon>Fabaceae</taxon>
        <taxon>Papilionoideae</taxon>
        <taxon>50 kb inversion clade</taxon>
        <taxon>NPAAA clade</taxon>
        <taxon>indigoferoid/millettioid clade</taxon>
        <taxon>Phaseoleae</taxon>
        <taxon>Canavalia</taxon>
    </lineage>
</organism>
<proteinExistence type="predicted"/>
<evidence type="ECO:0000313" key="2">
    <source>
        <dbReference type="Proteomes" id="UP001367508"/>
    </source>
</evidence>
<accession>A0AAN9Q567</accession>
<protein>
    <submittedName>
        <fullName evidence="1">Uncharacterized protein</fullName>
    </submittedName>
</protein>
<comment type="caution">
    <text evidence="1">The sequence shown here is derived from an EMBL/GenBank/DDBJ whole genome shotgun (WGS) entry which is preliminary data.</text>
</comment>
<sequence length="87" mass="10108">MQCVHESNLSLLLGPLHPHSRATINLSRQISHRIPIPGSIFDNFTHRPHNLCVTARTLSFPSPEFSFMRFFVLLRFQRRQLEEAHSS</sequence>
<name>A0AAN9Q567_CANGL</name>
<dbReference type="EMBL" id="JAYMYQ010000007">
    <property type="protein sequence ID" value="KAK7321739.1"/>
    <property type="molecule type" value="Genomic_DNA"/>
</dbReference>
<dbReference type="AlphaFoldDB" id="A0AAN9Q567"/>
<gene>
    <name evidence="1" type="ORF">VNO77_32639</name>
</gene>
<keyword evidence="2" id="KW-1185">Reference proteome</keyword>
<dbReference type="Proteomes" id="UP001367508">
    <property type="component" value="Unassembled WGS sequence"/>
</dbReference>
<reference evidence="1 2" key="1">
    <citation type="submission" date="2024-01" db="EMBL/GenBank/DDBJ databases">
        <title>The genomes of 5 underutilized Papilionoideae crops provide insights into root nodulation and disease resistanc.</title>
        <authorList>
            <person name="Jiang F."/>
        </authorList>
    </citation>
    <scope>NUCLEOTIDE SEQUENCE [LARGE SCALE GENOMIC DNA]</scope>
    <source>
        <strain evidence="1">LVBAO_FW01</strain>
        <tissue evidence="1">Leaves</tissue>
    </source>
</reference>